<dbReference type="SMART" id="SM00448">
    <property type="entry name" value="REC"/>
    <property type="match status" value="2"/>
</dbReference>
<name>A0ABS5CN75_9BACL</name>
<dbReference type="Pfam" id="PF00072">
    <property type="entry name" value="Response_reg"/>
    <property type="match status" value="2"/>
</dbReference>
<dbReference type="SUPFAM" id="SSF52172">
    <property type="entry name" value="CheY-like"/>
    <property type="match status" value="2"/>
</dbReference>
<dbReference type="InterPro" id="IPR001789">
    <property type="entry name" value="Sig_transdc_resp-reg_receiver"/>
</dbReference>
<sequence length="584" mass="67221">MDECDIHDYVKASLSLEFESRQQYLDELRQQLDVLNDPTMHIRSDELIEQAREWYRIGHTIKGTAPILGLGRMGRVAALLAECWEWSYETRSLAGNELQGLFQDCYLASRPLLHELELEYEINCKELLLEQKQAPLKEALPSQLLGSRLLVVDDDRVLRSFLARKLRLEGYYVDVASNVEAAIKLLKENDYQLITLDLMMHPQSGYEIFEVLKEDPMIKWLPMLVLSGRNDMKDIVQCFRMGADDFVTKPFRYEELSARIQRMLLRHMEFALLAFNDPLTGIHNRRYFDLQLQVEVNRAQRYNESLTLVVIDIDFFKEVNDRHGHPAGDLVLQKFAHLLQSCLRKTDILARVGGEEFGVIMPGITDLEAEKTMNRILQRVRSEPIAKHDSFDHFITFSAGIASRSTSKSVQNWFQVADYALYKAKRTGRNRVVRTSSGMAQRNLSGLEPQAEEPRTILIADDDRMLRMMIADQFRKEPYKLLEAKDGETAYRILVEQQPDICILDCIMPGMSGFEVLERLRTEGTRAAKTQIMLLSGRSSDEDVHRGLVLGADAYMFKPFSLIDVEMKVNKMLSAVRKTGKIQL</sequence>
<dbReference type="PROSITE" id="PS50110">
    <property type="entry name" value="RESPONSE_REGULATORY"/>
    <property type="match status" value="2"/>
</dbReference>
<dbReference type="Gene3D" id="1.20.120.160">
    <property type="entry name" value="HPT domain"/>
    <property type="match status" value="1"/>
</dbReference>
<dbReference type="NCBIfam" id="TIGR00254">
    <property type="entry name" value="GGDEF"/>
    <property type="match status" value="1"/>
</dbReference>
<dbReference type="SUPFAM" id="SSF55073">
    <property type="entry name" value="Nucleotide cyclase"/>
    <property type="match status" value="1"/>
</dbReference>
<evidence type="ECO:0000259" key="3">
    <source>
        <dbReference type="PROSITE" id="PS50887"/>
    </source>
</evidence>
<feature type="domain" description="Response regulatory" evidence="2">
    <location>
        <begin position="148"/>
        <end position="264"/>
    </location>
</feature>
<dbReference type="Proteomes" id="UP000673394">
    <property type="component" value="Unassembled WGS sequence"/>
</dbReference>
<dbReference type="Gene3D" id="3.30.70.270">
    <property type="match status" value="1"/>
</dbReference>
<feature type="domain" description="GGDEF" evidence="3">
    <location>
        <begin position="304"/>
        <end position="437"/>
    </location>
</feature>
<dbReference type="Pfam" id="PF00990">
    <property type="entry name" value="GGDEF"/>
    <property type="match status" value="1"/>
</dbReference>
<dbReference type="CDD" id="cd01949">
    <property type="entry name" value="GGDEF"/>
    <property type="match status" value="1"/>
</dbReference>
<evidence type="ECO:0000259" key="2">
    <source>
        <dbReference type="PROSITE" id="PS50110"/>
    </source>
</evidence>
<dbReference type="InterPro" id="IPR036641">
    <property type="entry name" value="HPT_dom_sf"/>
</dbReference>
<dbReference type="InterPro" id="IPR029787">
    <property type="entry name" value="Nucleotide_cyclase"/>
</dbReference>
<dbReference type="PANTHER" id="PTHR45138">
    <property type="entry name" value="REGULATORY COMPONENTS OF SENSORY TRANSDUCTION SYSTEM"/>
    <property type="match status" value="1"/>
</dbReference>
<feature type="modified residue" description="4-aspartylphosphate" evidence="1">
    <location>
        <position position="197"/>
    </location>
</feature>
<dbReference type="InterPro" id="IPR000160">
    <property type="entry name" value="GGDEF_dom"/>
</dbReference>
<keyword evidence="5" id="KW-1185">Reference proteome</keyword>
<evidence type="ECO:0000313" key="4">
    <source>
        <dbReference type="EMBL" id="MBP3967310.1"/>
    </source>
</evidence>
<dbReference type="InterPro" id="IPR050469">
    <property type="entry name" value="Diguanylate_Cyclase"/>
</dbReference>
<evidence type="ECO:0000256" key="1">
    <source>
        <dbReference type="PROSITE-ProRule" id="PRU00169"/>
    </source>
</evidence>
<dbReference type="RefSeq" id="WP_210664411.1">
    <property type="nucleotide sequence ID" value="NZ_JAGKSP010000038.1"/>
</dbReference>
<proteinExistence type="predicted"/>
<dbReference type="PROSITE" id="PS50887">
    <property type="entry name" value="GGDEF"/>
    <property type="match status" value="1"/>
</dbReference>
<dbReference type="PANTHER" id="PTHR45138:SF9">
    <property type="entry name" value="DIGUANYLATE CYCLASE DGCM-RELATED"/>
    <property type="match status" value="1"/>
</dbReference>
<accession>A0ABS5CN75</accession>
<protein>
    <submittedName>
        <fullName evidence="4">Response regulator</fullName>
    </submittedName>
</protein>
<dbReference type="SMART" id="SM00267">
    <property type="entry name" value="GGDEF"/>
    <property type="match status" value="1"/>
</dbReference>
<dbReference type="InterPro" id="IPR011006">
    <property type="entry name" value="CheY-like_superfamily"/>
</dbReference>
<dbReference type="Gene3D" id="3.40.50.2300">
    <property type="match status" value="2"/>
</dbReference>
<organism evidence="4 5">
    <name type="scientific">Paenibacillus lignilyticus</name>
    <dbReference type="NCBI Taxonomy" id="1172615"/>
    <lineage>
        <taxon>Bacteria</taxon>
        <taxon>Bacillati</taxon>
        <taxon>Bacillota</taxon>
        <taxon>Bacilli</taxon>
        <taxon>Bacillales</taxon>
        <taxon>Paenibacillaceae</taxon>
        <taxon>Paenibacillus</taxon>
    </lineage>
</organism>
<reference evidence="4 5" key="1">
    <citation type="submission" date="2021-04" db="EMBL/GenBank/DDBJ databases">
        <title>Paenibacillus sp. DLE-14 whole genome sequence.</title>
        <authorList>
            <person name="Ham Y.J."/>
        </authorList>
    </citation>
    <scope>NUCLEOTIDE SEQUENCE [LARGE SCALE GENOMIC DNA]</scope>
    <source>
        <strain evidence="4 5">DLE-14</strain>
    </source>
</reference>
<evidence type="ECO:0000313" key="5">
    <source>
        <dbReference type="Proteomes" id="UP000673394"/>
    </source>
</evidence>
<dbReference type="InterPro" id="IPR043128">
    <property type="entry name" value="Rev_trsase/Diguanyl_cyclase"/>
</dbReference>
<dbReference type="CDD" id="cd17574">
    <property type="entry name" value="REC_OmpR"/>
    <property type="match status" value="2"/>
</dbReference>
<dbReference type="EMBL" id="JAGKSP010000038">
    <property type="protein sequence ID" value="MBP3967310.1"/>
    <property type="molecule type" value="Genomic_DNA"/>
</dbReference>
<feature type="domain" description="Response regulatory" evidence="2">
    <location>
        <begin position="456"/>
        <end position="573"/>
    </location>
</feature>
<keyword evidence="1" id="KW-0597">Phosphoprotein</keyword>
<comment type="caution">
    <text evidence="4">The sequence shown here is derived from an EMBL/GenBank/DDBJ whole genome shotgun (WGS) entry which is preliminary data.</text>
</comment>
<dbReference type="SUPFAM" id="SSF47226">
    <property type="entry name" value="Histidine-containing phosphotransfer domain, HPT domain"/>
    <property type="match status" value="1"/>
</dbReference>
<gene>
    <name evidence="4" type="ORF">I8J30_32065</name>
</gene>
<feature type="modified residue" description="4-aspartylphosphate" evidence="1">
    <location>
        <position position="505"/>
    </location>
</feature>